<keyword evidence="5" id="KW-1185">Reference proteome</keyword>
<evidence type="ECO:0000259" key="3">
    <source>
        <dbReference type="Pfam" id="PF13947"/>
    </source>
</evidence>
<evidence type="ECO:0000313" key="5">
    <source>
        <dbReference type="Proteomes" id="UP001164929"/>
    </source>
</evidence>
<protein>
    <recommendedName>
        <fullName evidence="3">Wall-associated receptor kinase galacturonan-binding domain-containing protein</fullName>
    </recommendedName>
</protein>
<dbReference type="GO" id="GO:0030247">
    <property type="term" value="F:polysaccharide binding"/>
    <property type="evidence" value="ECO:0007669"/>
    <property type="project" value="InterPro"/>
</dbReference>
<feature type="domain" description="Wall-associated receptor kinase galacturonan-binding" evidence="3">
    <location>
        <begin position="40"/>
        <end position="72"/>
    </location>
</feature>
<evidence type="ECO:0000256" key="1">
    <source>
        <dbReference type="ARBA" id="ARBA00004167"/>
    </source>
</evidence>
<name>A0AAD6PTS6_9ROSI</name>
<dbReference type="EMBL" id="JAQIZT010000017">
    <property type="protein sequence ID" value="KAJ6959247.1"/>
    <property type="molecule type" value="Genomic_DNA"/>
</dbReference>
<accession>A0AAD6PTS6</accession>
<proteinExistence type="predicted"/>
<dbReference type="Pfam" id="PF13947">
    <property type="entry name" value="GUB_WAK_bind"/>
    <property type="match status" value="1"/>
</dbReference>
<sequence length="74" mass="8209">MGPHAKFRVGELQSRVTSSSLITKIYMDRFVHGHGASLNCTGSCGNRGPDIRFPFRIKDKQPDHCGYPGYDLLA</sequence>
<organism evidence="4 5">
    <name type="scientific">Populus alba x Populus x berolinensis</name>
    <dbReference type="NCBI Taxonomy" id="444605"/>
    <lineage>
        <taxon>Eukaryota</taxon>
        <taxon>Viridiplantae</taxon>
        <taxon>Streptophyta</taxon>
        <taxon>Embryophyta</taxon>
        <taxon>Tracheophyta</taxon>
        <taxon>Spermatophyta</taxon>
        <taxon>Magnoliopsida</taxon>
        <taxon>eudicotyledons</taxon>
        <taxon>Gunneridae</taxon>
        <taxon>Pentapetalae</taxon>
        <taxon>rosids</taxon>
        <taxon>fabids</taxon>
        <taxon>Malpighiales</taxon>
        <taxon>Salicaceae</taxon>
        <taxon>Saliceae</taxon>
        <taxon>Populus</taxon>
    </lineage>
</organism>
<comment type="subcellular location">
    <subcellularLocation>
        <location evidence="1">Membrane</location>
        <topology evidence="1">Single-pass membrane protein</topology>
    </subcellularLocation>
</comment>
<reference evidence="4" key="1">
    <citation type="journal article" date="2023" name="Mol. Ecol. Resour.">
        <title>Chromosome-level genome assembly of a triploid poplar Populus alba 'Berolinensis'.</title>
        <authorList>
            <person name="Chen S."/>
            <person name="Yu Y."/>
            <person name="Wang X."/>
            <person name="Wang S."/>
            <person name="Zhang T."/>
            <person name="Zhou Y."/>
            <person name="He R."/>
            <person name="Meng N."/>
            <person name="Wang Y."/>
            <person name="Liu W."/>
            <person name="Liu Z."/>
            <person name="Liu J."/>
            <person name="Guo Q."/>
            <person name="Huang H."/>
            <person name="Sederoff R.R."/>
            <person name="Wang G."/>
            <person name="Qu G."/>
            <person name="Chen S."/>
        </authorList>
    </citation>
    <scope>NUCLEOTIDE SEQUENCE</scope>
    <source>
        <strain evidence="4">SC-2020</strain>
    </source>
</reference>
<comment type="caution">
    <text evidence="4">The sequence shown here is derived from an EMBL/GenBank/DDBJ whole genome shotgun (WGS) entry which is preliminary data.</text>
</comment>
<keyword evidence="2" id="KW-0732">Signal</keyword>
<dbReference type="GO" id="GO:0016020">
    <property type="term" value="C:membrane"/>
    <property type="evidence" value="ECO:0007669"/>
    <property type="project" value="UniProtKB-SubCell"/>
</dbReference>
<dbReference type="InterPro" id="IPR025287">
    <property type="entry name" value="WAK_GUB"/>
</dbReference>
<evidence type="ECO:0000313" key="4">
    <source>
        <dbReference type="EMBL" id="KAJ6959247.1"/>
    </source>
</evidence>
<dbReference type="AlphaFoldDB" id="A0AAD6PTS6"/>
<dbReference type="Proteomes" id="UP001164929">
    <property type="component" value="Chromosome 17"/>
</dbReference>
<gene>
    <name evidence="4" type="ORF">NC653_037534</name>
</gene>
<evidence type="ECO:0000256" key="2">
    <source>
        <dbReference type="ARBA" id="ARBA00022729"/>
    </source>
</evidence>